<evidence type="ECO:0000313" key="2">
    <source>
        <dbReference type="EMBL" id="GFH40583.1"/>
    </source>
</evidence>
<dbReference type="RefSeq" id="WP_172356243.1">
    <property type="nucleotide sequence ID" value="NZ_BLLH01000004.1"/>
</dbReference>
<sequence>MVKFIWSYLTAVFAVLYVFQQLHWMIFGVHMLGVALFALSFWLLKNQKTHEMIAANLGLVFVILVLWFSTKTFFYIQNGLSLAFFLSAVTVTQAVGGFWGRKFA</sequence>
<keyword evidence="1" id="KW-0812">Transmembrane</keyword>
<name>A0A6A0B7E3_9LACT</name>
<dbReference type="AlphaFoldDB" id="A0A6A0B7E3"/>
<keyword evidence="1" id="KW-1133">Transmembrane helix</keyword>
<feature type="transmembrane region" description="Helical" evidence="1">
    <location>
        <begin position="82"/>
        <end position="100"/>
    </location>
</feature>
<evidence type="ECO:0000256" key="1">
    <source>
        <dbReference type="SAM" id="Phobius"/>
    </source>
</evidence>
<dbReference type="EMBL" id="BLLH01000004">
    <property type="protein sequence ID" value="GFH40583.1"/>
    <property type="molecule type" value="Genomic_DNA"/>
</dbReference>
<organism evidence="2 3">
    <name type="scientific">Pseudolactococcus insecticola</name>
    <dbReference type="NCBI Taxonomy" id="2709158"/>
    <lineage>
        <taxon>Bacteria</taxon>
        <taxon>Bacillati</taxon>
        <taxon>Bacillota</taxon>
        <taxon>Bacilli</taxon>
        <taxon>Lactobacillales</taxon>
        <taxon>Streptococcaceae</taxon>
        <taxon>Pseudolactococcus</taxon>
    </lineage>
</organism>
<feature type="transmembrane region" description="Helical" evidence="1">
    <location>
        <begin position="22"/>
        <end position="44"/>
    </location>
</feature>
<comment type="caution">
    <text evidence="2">The sequence shown here is derived from an EMBL/GenBank/DDBJ whole genome shotgun (WGS) entry which is preliminary data.</text>
</comment>
<dbReference type="Proteomes" id="UP000475928">
    <property type="component" value="Unassembled WGS sequence"/>
</dbReference>
<keyword evidence="1" id="KW-0472">Membrane</keyword>
<accession>A0A6A0B7E3</accession>
<reference evidence="2 3" key="1">
    <citation type="submission" date="2020-02" db="EMBL/GenBank/DDBJ databases">
        <title>Draft genome sequence of Lactococcus sp. Hs20B0-1.</title>
        <authorList>
            <person name="Noda S."/>
            <person name="Yuki M."/>
            <person name="Ohkuma M."/>
        </authorList>
    </citation>
    <scope>NUCLEOTIDE SEQUENCE [LARGE SCALE GENOMIC DNA]</scope>
    <source>
        <strain evidence="2 3">Hs20B0-1</strain>
    </source>
</reference>
<proteinExistence type="predicted"/>
<evidence type="ECO:0000313" key="3">
    <source>
        <dbReference type="Proteomes" id="UP000475928"/>
    </source>
</evidence>
<protein>
    <submittedName>
        <fullName evidence="2">Uncharacterized protein</fullName>
    </submittedName>
</protein>
<keyword evidence="3" id="KW-1185">Reference proteome</keyword>
<gene>
    <name evidence="2" type="ORF">Hs20B_09810</name>
</gene>
<feature type="transmembrane region" description="Helical" evidence="1">
    <location>
        <begin position="56"/>
        <end position="76"/>
    </location>
</feature>